<comment type="caution">
    <text evidence="1">The sequence shown here is derived from an EMBL/GenBank/DDBJ whole genome shotgun (WGS) entry which is preliminary data.</text>
</comment>
<dbReference type="RefSeq" id="WP_027445683.1">
    <property type="nucleotide sequence ID" value="NZ_AULJ01000013.1"/>
</dbReference>
<evidence type="ECO:0000313" key="1">
    <source>
        <dbReference type="EMBL" id="KGX91529.1"/>
    </source>
</evidence>
<reference evidence="1 2" key="1">
    <citation type="submission" date="2013-08" db="EMBL/GenBank/DDBJ databases">
        <authorList>
            <person name="Huang J."/>
            <person name="Wang G."/>
        </authorList>
    </citation>
    <scope>NUCLEOTIDE SEQUENCE [LARGE SCALE GENOMIC DNA]</scope>
    <source>
        <strain evidence="1 2">BH030004</strain>
    </source>
</reference>
<organism evidence="1 2">
    <name type="scientific">Pontibacillus marinus BH030004 = DSM 16465</name>
    <dbReference type="NCBI Taxonomy" id="1385511"/>
    <lineage>
        <taxon>Bacteria</taxon>
        <taxon>Bacillati</taxon>
        <taxon>Bacillota</taxon>
        <taxon>Bacilli</taxon>
        <taxon>Bacillales</taxon>
        <taxon>Bacillaceae</taxon>
        <taxon>Pontibacillus</taxon>
    </lineage>
</organism>
<name>A0A0A5GHS4_9BACI</name>
<evidence type="ECO:0000313" key="2">
    <source>
        <dbReference type="Proteomes" id="UP000030403"/>
    </source>
</evidence>
<dbReference type="AlphaFoldDB" id="A0A0A5GHS4"/>
<keyword evidence="2" id="KW-1185">Reference proteome</keyword>
<gene>
    <name evidence="1" type="ORF">N783_08105</name>
</gene>
<accession>A0A0A5GHS4</accession>
<protein>
    <submittedName>
        <fullName evidence="1">Uncharacterized protein</fullName>
    </submittedName>
</protein>
<sequence length="66" mass="7756">MKGTALFSTDRQNVIVLEDIDRQTFDDMKDKGGFTRTKKCERVGEIIERVWPVSFFDADIDWTYGY</sequence>
<dbReference type="EMBL" id="AVPF01000002">
    <property type="protein sequence ID" value="KGX91529.1"/>
    <property type="molecule type" value="Genomic_DNA"/>
</dbReference>
<proteinExistence type="predicted"/>
<dbReference type="Proteomes" id="UP000030403">
    <property type="component" value="Unassembled WGS sequence"/>
</dbReference>
<dbReference type="eggNOG" id="ENOG5031ZY7">
    <property type="taxonomic scope" value="Bacteria"/>
</dbReference>
<dbReference type="OrthoDB" id="3942at289201"/>
<dbReference type="STRING" id="1385511.GCA_000425225_01335"/>